<evidence type="ECO:0000256" key="1">
    <source>
        <dbReference type="SAM" id="Phobius"/>
    </source>
</evidence>
<sequence length="477" mass="53986">MEGYFTSIAPAAVGIVALFIIVRRFLAIDKTNSPDAFDFEPSVCEDGKLQRPLGMFEKTCQFLSALNDGSGNDITVLIVKSRVSLNPDMVKRALVLVQERYPLLRMRVHGLTSKFKEMKDHFKVDFKTMNYYDPQEWVQAFEEESLIPFDLDQGPLWRVSMLKEHFDGHHYENSLLFSFHHIICDGTSIMALYNTFLQYLNDLQNNNDVDVESMALNPPLAHFIGHKLHSSLLEKCLFKMLPTLIKIKNMLVKPAQNISLATFPPPILQDPSIVKRTSVIPAVLRKDELSQLLMLGKKHGCTFHSVITAATRLAMAQILNTGSVKSKSDMSPHPLYKKSPHKILGTLRENVNALIKKLVQSDDRFKFLKFVGNSDLVKELMSLEDSSICGRYDLAFNISNRGRFAIGEPTDVFQFGGTYFAMAEQTRGPPFCHNVVSVNGDLYWGLVYYPHISTKEQSRRILELSLDILKVAASSME</sequence>
<evidence type="ECO:0000313" key="3">
    <source>
        <dbReference type="EnsemblMetazoa" id="XP_028513521.1"/>
    </source>
</evidence>
<dbReference type="PANTHER" id="PTHR28037">
    <property type="entry name" value="ALCOHOL O-ACETYLTRANSFERASE 1-RELATED"/>
    <property type="match status" value="1"/>
</dbReference>
<dbReference type="InterPro" id="IPR052058">
    <property type="entry name" value="Alcohol_O-acetyltransferase"/>
</dbReference>
<evidence type="ECO:0000259" key="2">
    <source>
        <dbReference type="Pfam" id="PF00668"/>
    </source>
</evidence>
<keyword evidence="1" id="KW-1133">Transmembrane helix</keyword>
<dbReference type="SUPFAM" id="SSF52777">
    <property type="entry name" value="CoA-dependent acyltransferases"/>
    <property type="match status" value="1"/>
</dbReference>
<dbReference type="Pfam" id="PF00668">
    <property type="entry name" value="Condensation"/>
    <property type="match status" value="1"/>
</dbReference>
<dbReference type="OrthoDB" id="6345137at2759"/>
<proteinExistence type="predicted"/>
<keyword evidence="1" id="KW-0472">Membrane</keyword>
<keyword evidence="4" id="KW-1185">Reference proteome</keyword>
<organism evidence="3 4">
    <name type="scientific">Exaiptasia diaphana</name>
    <name type="common">Tropical sea anemone</name>
    <name type="synonym">Aiptasia pulchella</name>
    <dbReference type="NCBI Taxonomy" id="2652724"/>
    <lineage>
        <taxon>Eukaryota</taxon>
        <taxon>Metazoa</taxon>
        <taxon>Cnidaria</taxon>
        <taxon>Anthozoa</taxon>
        <taxon>Hexacorallia</taxon>
        <taxon>Actiniaria</taxon>
        <taxon>Aiptasiidae</taxon>
        <taxon>Exaiptasia</taxon>
    </lineage>
</organism>
<dbReference type="PANTHER" id="PTHR28037:SF1">
    <property type="entry name" value="ALCOHOL O-ACETYLTRANSFERASE 1-RELATED"/>
    <property type="match status" value="1"/>
</dbReference>
<dbReference type="InterPro" id="IPR023213">
    <property type="entry name" value="CAT-like_dom_sf"/>
</dbReference>
<feature type="domain" description="Condensation" evidence="2">
    <location>
        <begin position="66"/>
        <end position="209"/>
    </location>
</feature>
<reference evidence="3" key="1">
    <citation type="submission" date="2022-11" db="UniProtKB">
        <authorList>
            <consortium name="EnsemblMetazoa"/>
        </authorList>
    </citation>
    <scope>IDENTIFICATION</scope>
</reference>
<dbReference type="InterPro" id="IPR001242">
    <property type="entry name" value="Condensation_dom"/>
</dbReference>
<dbReference type="GO" id="GO:0003824">
    <property type="term" value="F:catalytic activity"/>
    <property type="evidence" value="ECO:0007669"/>
    <property type="project" value="InterPro"/>
</dbReference>
<dbReference type="RefSeq" id="XP_028513521.1">
    <property type="nucleotide sequence ID" value="XM_028657720.1"/>
</dbReference>
<dbReference type="AlphaFoldDB" id="A0A913YGH4"/>
<dbReference type="Gene3D" id="3.30.559.10">
    <property type="entry name" value="Chloramphenicol acetyltransferase-like domain"/>
    <property type="match status" value="1"/>
</dbReference>
<dbReference type="KEGG" id="epa:114574614"/>
<dbReference type="EnsemblMetazoa" id="XM_028657720.1">
    <property type="protein sequence ID" value="XP_028513521.1"/>
    <property type="gene ID" value="LOC114574614"/>
</dbReference>
<dbReference type="Proteomes" id="UP000887567">
    <property type="component" value="Unplaced"/>
</dbReference>
<feature type="transmembrane region" description="Helical" evidence="1">
    <location>
        <begin position="6"/>
        <end position="26"/>
    </location>
</feature>
<dbReference type="OMA" id="FWEFART"/>
<keyword evidence="1" id="KW-0812">Transmembrane</keyword>
<dbReference type="Gene3D" id="3.30.559.30">
    <property type="entry name" value="Nonribosomal peptide synthetase, condensation domain"/>
    <property type="match status" value="1"/>
</dbReference>
<evidence type="ECO:0000313" key="4">
    <source>
        <dbReference type="Proteomes" id="UP000887567"/>
    </source>
</evidence>
<name>A0A913YGH4_EXADI</name>
<protein>
    <recommendedName>
        <fullName evidence="2">Condensation domain-containing protein</fullName>
    </recommendedName>
</protein>
<accession>A0A913YGH4</accession>
<dbReference type="GeneID" id="114574614"/>